<evidence type="ECO:0000313" key="2">
    <source>
        <dbReference type="Proteomes" id="UP001630127"/>
    </source>
</evidence>
<protein>
    <submittedName>
        <fullName evidence="1">Uncharacterized protein</fullName>
    </submittedName>
</protein>
<dbReference type="InterPro" id="IPR031432">
    <property type="entry name" value="MGP1"/>
</dbReference>
<evidence type="ECO:0000313" key="1">
    <source>
        <dbReference type="EMBL" id="KAL3513990.1"/>
    </source>
</evidence>
<dbReference type="EMBL" id="JBJUIK010000011">
    <property type="protein sequence ID" value="KAL3513990.1"/>
    <property type="molecule type" value="Genomic_DNA"/>
</dbReference>
<dbReference type="PANTHER" id="PTHR36013">
    <property type="entry name" value="ATP SYNTHASE 24 KDA SUBUNIT, MITOCHONDRIAL-RELATED"/>
    <property type="match status" value="1"/>
</dbReference>
<proteinExistence type="predicted"/>
<name>A0ABD2Z6R3_9GENT</name>
<keyword evidence="2" id="KW-1185">Reference proteome</keyword>
<dbReference type="AlphaFoldDB" id="A0ABD2Z6R3"/>
<reference evidence="1 2" key="1">
    <citation type="submission" date="2024-11" db="EMBL/GenBank/DDBJ databases">
        <title>A near-complete genome assembly of Cinchona calisaya.</title>
        <authorList>
            <person name="Lian D.C."/>
            <person name="Zhao X.W."/>
            <person name="Wei L."/>
        </authorList>
    </citation>
    <scope>NUCLEOTIDE SEQUENCE [LARGE SCALE GENOMIC DNA]</scope>
    <source>
        <tissue evidence="1">Nenye</tissue>
    </source>
</reference>
<dbReference type="Proteomes" id="UP001630127">
    <property type="component" value="Unassembled WGS sequence"/>
</dbReference>
<comment type="caution">
    <text evidence="1">The sequence shown here is derived from an EMBL/GenBank/DDBJ whole genome shotgun (WGS) entry which is preliminary data.</text>
</comment>
<dbReference type="PANTHER" id="PTHR36013:SF2">
    <property type="entry name" value="ATP SYNTHASE 24 KDA SUBUNIT, MITOCHONDRIAL-RELATED"/>
    <property type="match status" value="1"/>
</dbReference>
<sequence>MLRSFLDRPEHPPRTYKKIFTSQLFVWEAQHWRCLTDDLGAESMMMDALDKVEEELKKPLMRNDKKGMALLVTEFGKRMKKCLAEVSLWISETSFEADTL</sequence>
<gene>
    <name evidence="1" type="ORF">ACH5RR_026707</name>
</gene>
<organism evidence="1 2">
    <name type="scientific">Cinchona calisaya</name>
    <dbReference type="NCBI Taxonomy" id="153742"/>
    <lineage>
        <taxon>Eukaryota</taxon>
        <taxon>Viridiplantae</taxon>
        <taxon>Streptophyta</taxon>
        <taxon>Embryophyta</taxon>
        <taxon>Tracheophyta</taxon>
        <taxon>Spermatophyta</taxon>
        <taxon>Magnoliopsida</taxon>
        <taxon>eudicotyledons</taxon>
        <taxon>Gunneridae</taxon>
        <taxon>Pentapetalae</taxon>
        <taxon>asterids</taxon>
        <taxon>lamiids</taxon>
        <taxon>Gentianales</taxon>
        <taxon>Rubiaceae</taxon>
        <taxon>Cinchonoideae</taxon>
        <taxon>Cinchoneae</taxon>
        <taxon>Cinchona</taxon>
    </lineage>
</organism>
<dbReference type="Pfam" id="PF15704">
    <property type="entry name" value="Mt_ATP_synt"/>
    <property type="match status" value="1"/>
</dbReference>
<accession>A0ABD2Z6R3</accession>